<proteinExistence type="predicted"/>
<comment type="caution">
    <text evidence="1">The sequence shown here is derived from an EMBL/GenBank/DDBJ whole genome shotgun (WGS) entry which is preliminary data.</text>
</comment>
<dbReference type="Proteomes" id="UP001165186">
    <property type="component" value="Unassembled WGS sequence"/>
</dbReference>
<protein>
    <submittedName>
        <fullName evidence="1">Uncharacterized protein</fullName>
    </submittedName>
</protein>
<evidence type="ECO:0000313" key="2">
    <source>
        <dbReference type="Proteomes" id="UP001165186"/>
    </source>
</evidence>
<evidence type="ECO:0000313" key="1">
    <source>
        <dbReference type="EMBL" id="GME36625.1"/>
    </source>
</evidence>
<accession>A0ACB5SEB2</accession>
<sequence>MTHAPRWTLRAAQCRAIAHYCTRSAALHLTADVLLCCSPVAHGAAVPLGKAPTDAATFLSLEGGGMAQRAVQPLGRVTVAWLVGMLAGGASTLALNETWLRWRLETFEGHLALVGSHLDLISVELDTLAIVVDSLAETPDLSCPDLP</sequence>
<keyword evidence="2" id="KW-1185">Reference proteome</keyword>
<organism evidence="1 2">
    <name type="scientific">Neofusicoccum parvum</name>
    <dbReference type="NCBI Taxonomy" id="310453"/>
    <lineage>
        <taxon>Eukaryota</taxon>
        <taxon>Fungi</taxon>
        <taxon>Dikarya</taxon>
        <taxon>Ascomycota</taxon>
        <taxon>Pezizomycotina</taxon>
        <taxon>Dothideomycetes</taxon>
        <taxon>Dothideomycetes incertae sedis</taxon>
        <taxon>Botryosphaeriales</taxon>
        <taxon>Botryosphaeriaceae</taxon>
        <taxon>Neofusicoccum</taxon>
    </lineage>
</organism>
<gene>
    <name evidence="1" type="primary">g3301</name>
    <name evidence="1" type="ORF">NpPPO83_00003301</name>
</gene>
<name>A0ACB5SEB2_9PEZI</name>
<reference evidence="1" key="1">
    <citation type="submission" date="2024-09" db="EMBL/GenBank/DDBJ databases">
        <title>Draft Genome Sequences of Neofusicoccum parvum.</title>
        <authorList>
            <person name="Ashida A."/>
            <person name="Camagna M."/>
            <person name="Tanaka A."/>
            <person name="Takemoto D."/>
        </authorList>
    </citation>
    <scope>NUCLEOTIDE SEQUENCE</scope>
    <source>
        <strain evidence="1">PPO83</strain>
    </source>
</reference>
<dbReference type="EMBL" id="BSXG01000299">
    <property type="protein sequence ID" value="GME36625.1"/>
    <property type="molecule type" value="Genomic_DNA"/>
</dbReference>